<dbReference type="PANTHER" id="PTHR10803">
    <property type="entry name" value="ARSENICAL PUMP-DRIVING ATPASE ARSENITE-TRANSLOCATING ATPASE"/>
    <property type="match status" value="1"/>
</dbReference>
<evidence type="ECO:0000259" key="2">
    <source>
        <dbReference type="Pfam" id="PF02374"/>
    </source>
</evidence>
<dbReference type="Pfam" id="PF02374">
    <property type="entry name" value="ArsA_ATPase"/>
    <property type="match status" value="1"/>
</dbReference>
<name>A0ABV6VVQ3_9ACTN</name>
<dbReference type="InterPro" id="IPR025723">
    <property type="entry name" value="ArsA/GET3_ATPase-like"/>
</dbReference>
<proteinExistence type="predicted"/>
<reference evidence="3 4" key="1">
    <citation type="submission" date="2024-09" db="EMBL/GenBank/DDBJ databases">
        <authorList>
            <person name="Lee S.D."/>
        </authorList>
    </citation>
    <scope>NUCLEOTIDE SEQUENCE [LARGE SCALE GENOMIC DNA]</scope>
    <source>
        <strain evidence="3 4">N8-3</strain>
    </source>
</reference>
<protein>
    <submittedName>
        <fullName evidence="3">ArsA family ATPase</fullName>
    </submittedName>
</protein>
<dbReference type="InterPro" id="IPR027417">
    <property type="entry name" value="P-loop_NTPase"/>
</dbReference>
<keyword evidence="4" id="KW-1185">Reference proteome</keyword>
<dbReference type="PANTHER" id="PTHR10803:SF26">
    <property type="entry name" value="ANION TRANSPORTER ATPASE-RELATED"/>
    <property type="match status" value="1"/>
</dbReference>
<dbReference type="SUPFAM" id="SSF52540">
    <property type="entry name" value="P-loop containing nucleoside triphosphate hydrolases"/>
    <property type="match status" value="1"/>
</dbReference>
<dbReference type="InterPro" id="IPR016300">
    <property type="entry name" value="ATPase_ArsA/GET3"/>
</dbReference>
<dbReference type="RefSeq" id="WP_380536194.1">
    <property type="nucleotide sequence ID" value="NZ_JBHFAB010000009.1"/>
</dbReference>
<dbReference type="EMBL" id="JBHFAB010000009">
    <property type="protein sequence ID" value="MFC1417783.1"/>
    <property type="molecule type" value="Genomic_DNA"/>
</dbReference>
<dbReference type="Proteomes" id="UP001592531">
    <property type="component" value="Unassembled WGS sequence"/>
</dbReference>
<feature type="region of interest" description="Disordered" evidence="1">
    <location>
        <begin position="1"/>
        <end position="34"/>
    </location>
</feature>
<feature type="region of interest" description="Disordered" evidence="1">
    <location>
        <begin position="341"/>
        <end position="363"/>
    </location>
</feature>
<dbReference type="Gene3D" id="3.40.50.300">
    <property type="entry name" value="P-loop containing nucleotide triphosphate hydrolases"/>
    <property type="match status" value="1"/>
</dbReference>
<dbReference type="CDD" id="cd02035">
    <property type="entry name" value="ArsA"/>
    <property type="match status" value="1"/>
</dbReference>
<evidence type="ECO:0000313" key="4">
    <source>
        <dbReference type="Proteomes" id="UP001592531"/>
    </source>
</evidence>
<sequence>MTTNNPAKSHPATKSAPAKPAAAKPANSAKPAAAKDPLAGLRLDVDALIDDPATAIVVCCGSGGVGKTTTAAALGLRAAERGRKVVVLTIDPARRLAQSMGLTQLDNTPRVVKDVSGPGELQAMMLDMKRTFDEVVLAHADPERARQIMENPFYQSLSSGFAGTQEYMAMEKLGQLRAAGTWDLIVVDTPPSRSALDFLDAPNRLGSFLDGRLIRILTAPAKVGGRSAMKFLNVGMTMFTGVLGKVLGANVLQDLSTFVAAMDSMFGGFRERADRTYQLLQAEGTAFLVVAAPERDALREAAYFVDRLETDRMPLAGLVLNRVHRSGAPQLTAERALAAAETLEGPEHSDNSDASDGDAAESAEVALPPETEILAAGLLRLHADRVRTITHERRMRDRFVSVYPDVPVVEVPALAGDVHDLEGLREIGERLASG</sequence>
<evidence type="ECO:0000256" key="1">
    <source>
        <dbReference type="SAM" id="MobiDB-lite"/>
    </source>
</evidence>
<organism evidence="3 4">
    <name type="scientific">Streptacidiphilus cavernicola</name>
    <dbReference type="NCBI Taxonomy" id="3342716"/>
    <lineage>
        <taxon>Bacteria</taxon>
        <taxon>Bacillati</taxon>
        <taxon>Actinomycetota</taxon>
        <taxon>Actinomycetes</taxon>
        <taxon>Kitasatosporales</taxon>
        <taxon>Streptomycetaceae</taxon>
        <taxon>Streptacidiphilus</taxon>
    </lineage>
</organism>
<feature type="domain" description="ArsA/GET3 Anion-transporting ATPase-like" evidence="2">
    <location>
        <begin position="56"/>
        <end position="323"/>
    </location>
</feature>
<comment type="caution">
    <text evidence="3">The sequence shown here is derived from an EMBL/GenBank/DDBJ whole genome shotgun (WGS) entry which is preliminary data.</text>
</comment>
<gene>
    <name evidence="3" type="ORF">ACEZDE_14165</name>
</gene>
<evidence type="ECO:0000313" key="3">
    <source>
        <dbReference type="EMBL" id="MFC1417783.1"/>
    </source>
</evidence>
<accession>A0ABV6VVQ3</accession>